<evidence type="ECO:0000256" key="1">
    <source>
        <dbReference type="SAM" id="MobiDB-lite"/>
    </source>
</evidence>
<dbReference type="PANTHER" id="PTHR45756">
    <property type="entry name" value="PALMITOYLTRANSFERASE"/>
    <property type="match status" value="1"/>
</dbReference>
<keyword evidence="3" id="KW-0418">Kinase</keyword>
<evidence type="ECO:0000313" key="3">
    <source>
        <dbReference type="EMBL" id="ELP88128.1"/>
    </source>
</evidence>
<dbReference type="OMA" id="VERNAYD"/>
<feature type="compositionally biased region" description="Low complexity" evidence="1">
    <location>
        <begin position="114"/>
        <end position="125"/>
    </location>
</feature>
<dbReference type="InterPro" id="IPR001245">
    <property type="entry name" value="Ser-Thr/Tyr_kinase_cat_dom"/>
</dbReference>
<reference evidence="3 4" key="1">
    <citation type="submission" date="2012-10" db="EMBL/GenBank/DDBJ databases">
        <authorList>
            <person name="Zafar N."/>
            <person name="Inman J."/>
            <person name="Hall N."/>
            <person name="Lorenzi H."/>
            <person name="Caler E."/>
        </authorList>
    </citation>
    <scope>NUCLEOTIDE SEQUENCE [LARGE SCALE GENOMIC DNA]</scope>
    <source>
        <strain evidence="3 4">IP1</strain>
    </source>
</reference>
<proteinExistence type="predicted"/>
<dbReference type="GO" id="GO:0005524">
    <property type="term" value="F:ATP binding"/>
    <property type="evidence" value="ECO:0007669"/>
    <property type="project" value="InterPro"/>
</dbReference>
<dbReference type="GO" id="GO:0004672">
    <property type="term" value="F:protein kinase activity"/>
    <property type="evidence" value="ECO:0007669"/>
    <property type="project" value="InterPro"/>
</dbReference>
<gene>
    <name evidence="3" type="ORF">EIN_223110</name>
</gene>
<feature type="domain" description="Protein kinase" evidence="2">
    <location>
        <begin position="1"/>
        <end position="96"/>
    </location>
</feature>
<organism evidence="3 4">
    <name type="scientific">Entamoeba invadens IP1</name>
    <dbReference type="NCBI Taxonomy" id="370355"/>
    <lineage>
        <taxon>Eukaryota</taxon>
        <taxon>Amoebozoa</taxon>
        <taxon>Evosea</taxon>
        <taxon>Archamoebae</taxon>
        <taxon>Mastigamoebida</taxon>
        <taxon>Entamoebidae</taxon>
        <taxon>Entamoeba</taxon>
    </lineage>
</organism>
<dbReference type="EMBL" id="KB206756">
    <property type="protein sequence ID" value="ELP88128.1"/>
    <property type="molecule type" value="Genomic_DNA"/>
</dbReference>
<keyword evidence="4" id="KW-1185">Reference proteome</keyword>
<evidence type="ECO:0000313" key="4">
    <source>
        <dbReference type="Proteomes" id="UP000014680"/>
    </source>
</evidence>
<dbReference type="RefSeq" id="XP_004254899.1">
    <property type="nucleotide sequence ID" value="XM_004254851.1"/>
</dbReference>
<dbReference type="InterPro" id="IPR053215">
    <property type="entry name" value="TKL_Ser/Thr_kinase"/>
</dbReference>
<dbReference type="Proteomes" id="UP000014680">
    <property type="component" value="Unassembled WGS sequence"/>
</dbReference>
<name>A0A0A1U834_ENTIV</name>
<dbReference type="PROSITE" id="PS50011">
    <property type="entry name" value="PROTEIN_KINASE_DOM"/>
    <property type="match status" value="1"/>
</dbReference>
<keyword evidence="3" id="KW-0808">Transferase</keyword>
<dbReference type="SUPFAM" id="SSF56112">
    <property type="entry name" value="Protein kinase-like (PK-like)"/>
    <property type="match status" value="1"/>
</dbReference>
<dbReference type="InterPro" id="IPR000719">
    <property type="entry name" value="Prot_kinase_dom"/>
</dbReference>
<protein>
    <submittedName>
        <fullName evidence="3">Tyrosine kinase, putative</fullName>
    </submittedName>
</protein>
<feature type="region of interest" description="Disordered" evidence="1">
    <location>
        <begin position="113"/>
        <end position="189"/>
    </location>
</feature>
<dbReference type="GeneID" id="14887238"/>
<evidence type="ECO:0000259" key="2">
    <source>
        <dbReference type="PROSITE" id="PS50011"/>
    </source>
</evidence>
<feature type="compositionally biased region" description="Polar residues" evidence="1">
    <location>
        <begin position="126"/>
        <end position="139"/>
    </location>
</feature>
<dbReference type="KEGG" id="eiv:EIN_223110"/>
<sequence>CRQRLYRTRRDYSFPVDVYSYGIVLYETYVERNAYDADEKFNQPWTIPQFVIEGNRLPKPDGIPENYWELTTKCWSQSPADRPTFVDILKTIESWGENIRYAFSADADKKLLGSEGSSSTSVPSSAQEHSTSNSQNIPSKSEEHTSGSDKKSSNKSSIKLEENKPGELKEVVLTKQIKRSESSSSSSDD</sequence>
<accession>A0A0A1U834</accession>
<dbReference type="VEuPathDB" id="AmoebaDB:EIN_223110"/>
<dbReference type="Gene3D" id="1.10.510.10">
    <property type="entry name" value="Transferase(Phosphotransferase) domain 1"/>
    <property type="match status" value="1"/>
</dbReference>
<dbReference type="PANTHER" id="PTHR45756:SF1">
    <property type="entry name" value="PROTEIN KINASE DOMAIN CONTAINING PROTEIN"/>
    <property type="match status" value="1"/>
</dbReference>
<dbReference type="InterPro" id="IPR011009">
    <property type="entry name" value="Kinase-like_dom_sf"/>
</dbReference>
<dbReference type="OrthoDB" id="1840988at2759"/>
<feature type="non-terminal residue" evidence="3">
    <location>
        <position position="1"/>
    </location>
</feature>
<dbReference type="AlphaFoldDB" id="A0A0A1U834"/>
<feature type="compositionally biased region" description="Basic and acidic residues" evidence="1">
    <location>
        <begin position="140"/>
        <end position="172"/>
    </location>
</feature>
<dbReference type="Pfam" id="PF07714">
    <property type="entry name" value="PK_Tyr_Ser-Thr"/>
    <property type="match status" value="1"/>
</dbReference>